<dbReference type="Proteomes" id="UP001162164">
    <property type="component" value="Unassembled WGS sequence"/>
</dbReference>
<organism evidence="1 2">
    <name type="scientific">Molorchus minor</name>
    <dbReference type="NCBI Taxonomy" id="1323400"/>
    <lineage>
        <taxon>Eukaryota</taxon>
        <taxon>Metazoa</taxon>
        <taxon>Ecdysozoa</taxon>
        <taxon>Arthropoda</taxon>
        <taxon>Hexapoda</taxon>
        <taxon>Insecta</taxon>
        <taxon>Pterygota</taxon>
        <taxon>Neoptera</taxon>
        <taxon>Endopterygota</taxon>
        <taxon>Coleoptera</taxon>
        <taxon>Polyphaga</taxon>
        <taxon>Cucujiformia</taxon>
        <taxon>Chrysomeloidea</taxon>
        <taxon>Cerambycidae</taxon>
        <taxon>Lamiinae</taxon>
        <taxon>Monochamini</taxon>
        <taxon>Molorchus</taxon>
    </lineage>
</organism>
<evidence type="ECO:0000313" key="2">
    <source>
        <dbReference type="Proteomes" id="UP001162164"/>
    </source>
</evidence>
<dbReference type="EMBL" id="JAPWTJ010001904">
    <property type="protein sequence ID" value="KAJ8968915.1"/>
    <property type="molecule type" value="Genomic_DNA"/>
</dbReference>
<sequence>MTTSAKTAYCCNQMPPLTRSNLVYTSFSYICENFRQCSAKADSCSAVKVRLNFPKLVTPKPSFNLSCRDDSSTWKHFAMLLIYPPCVCLALVNTAGVKAGIVSTHIKKSTMASLGLFYPTCGVKVPTCGVKVRTCTNFCPKGGYYTPWNYNLEMSLLGISSTPWN</sequence>
<gene>
    <name evidence="1" type="ORF">NQ317_006726</name>
</gene>
<reference evidence="1" key="1">
    <citation type="journal article" date="2023" name="Insect Mol. Biol.">
        <title>Genome sequencing provides insights into the evolution of gene families encoding plant cell wall-degrading enzymes in longhorned beetles.</title>
        <authorList>
            <person name="Shin N.R."/>
            <person name="Okamura Y."/>
            <person name="Kirsch R."/>
            <person name="Pauchet Y."/>
        </authorList>
    </citation>
    <scope>NUCLEOTIDE SEQUENCE</scope>
    <source>
        <strain evidence="1">MMC_N1</strain>
    </source>
</reference>
<comment type="caution">
    <text evidence="1">The sequence shown here is derived from an EMBL/GenBank/DDBJ whole genome shotgun (WGS) entry which is preliminary data.</text>
</comment>
<evidence type="ECO:0000313" key="1">
    <source>
        <dbReference type="EMBL" id="KAJ8968915.1"/>
    </source>
</evidence>
<proteinExistence type="predicted"/>
<protein>
    <submittedName>
        <fullName evidence="1">Uncharacterized protein</fullName>
    </submittedName>
</protein>
<name>A0ABQ9IYX6_9CUCU</name>
<accession>A0ABQ9IYX6</accession>
<keyword evidence="2" id="KW-1185">Reference proteome</keyword>